<dbReference type="EMBL" id="CAUEEQ010001847">
    <property type="protein sequence ID" value="CAJ0921012.1"/>
    <property type="molecule type" value="Genomic_DNA"/>
</dbReference>
<comment type="caution">
    <text evidence="2">The sequence shown here is derived from an EMBL/GenBank/DDBJ whole genome shotgun (WGS) entry which is preliminary data.</text>
</comment>
<accession>A0ABN9KW56</accession>
<keyword evidence="3" id="KW-1185">Reference proteome</keyword>
<sequence length="407" mass="44093">MALFASLKRDFGAKVAYRMADPTQESGIYYSNPQRLDVYVNNVYINPTNIQWKGSDYTLKEPTYEGQYMPLLNSTILGENFFDRVYNMLYILVRGSIPVEIRTSPLIVISFNLPAMTVDQFYGDNLVRNLALFLKIPASKIRITKIVAESSKRRKRAAGGISVSVEIADPPVQEINSTSSNSTDTLTYTNFQDISKNLASAAINGSLSSQLNVTVSSLSVSDPVPSPSDPAWSQVASETVNRTQSSNGSYLATVSTLKIIQQPVAGRPGEMLSQQPFVMAVDSNGNCVSVSKSSLTLTATLKDANNTIVSNGLDGNVTIAFTSCWANYTDLVLKLPGSGYKIEFVLNKVSAQTRLFDAKTVTTTTTSTTTQGSNTDGDAAITIFTPFQALLTVAITLITVNLLTETL</sequence>
<reference evidence="2" key="1">
    <citation type="submission" date="2023-07" db="EMBL/GenBank/DDBJ databases">
        <authorList>
            <person name="Stuckert A."/>
        </authorList>
    </citation>
    <scope>NUCLEOTIDE SEQUENCE</scope>
</reference>
<dbReference type="PANTHER" id="PTHR46769">
    <property type="entry name" value="POLYCYSTIC KIDNEY AND HEPATIC DISEASE 1 (AUTOSOMAL RECESSIVE)-LIKE 1"/>
    <property type="match status" value="1"/>
</dbReference>
<evidence type="ECO:0000313" key="2">
    <source>
        <dbReference type="EMBL" id="CAJ0921012.1"/>
    </source>
</evidence>
<keyword evidence="1" id="KW-0732">Signal</keyword>
<dbReference type="PANTHER" id="PTHR46769:SF3">
    <property type="entry name" value="FIBROCYSTIN-L"/>
    <property type="match status" value="1"/>
</dbReference>
<evidence type="ECO:0000256" key="1">
    <source>
        <dbReference type="ARBA" id="ARBA00022729"/>
    </source>
</evidence>
<evidence type="ECO:0000313" key="3">
    <source>
        <dbReference type="Proteomes" id="UP001176940"/>
    </source>
</evidence>
<protein>
    <submittedName>
        <fullName evidence="2">Uncharacterized protein</fullName>
    </submittedName>
</protein>
<dbReference type="Proteomes" id="UP001176940">
    <property type="component" value="Unassembled WGS sequence"/>
</dbReference>
<gene>
    <name evidence="2" type="ORF">RIMI_LOCUS1422963</name>
</gene>
<dbReference type="InterPro" id="IPR052387">
    <property type="entry name" value="Fibrocystin"/>
</dbReference>
<proteinExistence type="predicted"/>
<name>A0ABN9KW56_9NEOB</name>
<organism evidence="2 3">
    <name type="scientific">Ranitomeya imitator</name>
    <name type="common">mimic poison frog</name>
    <dbReference type="NCBI Taxonomy" id="111125"/>
    <lineage>
        <taxon>Eukaryota</taxon>
        <taxon>Metazoa</taxon>
        <taxon>Chordata</taxon>
        <taxon>Craniata</taxon>
        <taxon>Vertebrata</taxon>
        <taxon>Euteleostomi</taxon>
        <taxon>Amphibia</taxon>
        <taxon>Batrachia</taxon>
        <taxon>Anura</taxon>
        <taxon>Neobatrachia</taxon>
        <taxon>Hyloidea</taxon>
        <taxon>Dendrobatidae</taxon>
        <taxon>Dendrobatinae</taxon>
        <taxon>Ranitomeya</taxon>
    </lineage>
</organism>